<evidence type="ECO:0000313" key="1">
    <source>
        <dbReference type="EMBL" id="KZV89681.1"/>
    </source>
</evidence>
<keyword evidence="2" id="KW-1185">Reference proteome</keyword>
<proteinExistence type="predicted"/>
<dbReference type="Proteomes" id="UP000077266">
    <property type="component" value="Unassembled WGS sequence"/>
</dbReference>
<organism evidence="1 2">
    <name type="scientific">Exidia glandulosa HHB12029</name>
    <dbReference type="NCBI Taxonomy" id="1314781"/>
    <lineage>
        <taxon>Eukaryota</taxon>
        <taxon>Fungi</taxon>
        <taxon>Dikarya</taxon>
        <taxon>Basidiomycota</taxon>
        <taxon>Agaricomycotina</taxon>
        <taxon>Agaricomycetes</taxon>
        <taxon>Auriculariales</taxon>
        <taxon>Exidiaceae</taxon>
        <taxon>Exidia</taxon>
    </lineage>
</organism>
<accession>A0A165FXK0</accession>
<protein>
    <recommendedName>
        <fullName evidence="3">F-box domain-containing protein</fullName>
    </recommendedName>
</protein>
<evidence type="ECO:0008006" key="3">
    <source>
        <dbReference type="Google" id="ProtNLM"/>
    </source>
</evidence>
<name>A0A165FXK0_EXIGL</name>
<sequence length="224" mass="25459">MQRHATFADLPVELAERIVLIIAHCWTLEDKPSLANLARVSRAIHTLVQPILVRYVDMTDSNVSKIRAVAHLFRSTRALTVQHPGLKRSAWQDFYLSVATFPALDLYVGPTTALYALLRYSNPERIVTRTVVHLQNVFLRIRLDLNVFSHLTHLRVASPLVSHICMQPEEWASFRVTHLMVDLNYSEYDGPVEVQHMFVPTALASLLAPACLTRLERLCVLSII</sequence>
<evidence type="ECO:0000313" key="2">
    <source>
        <dbReference type="Proteomes" id="UP000077266"/>
    </source>
</evidence>
<dbReference type="AlphaFoldDB" id="A0A165FXK0"/>
<dbReference type="EMBL" id="KV426066">
    <property type="protein sequence ID" value="KZV89681.1"/>
    <property type="molecule type" value="Genomic_DNA"/>
</dbReference>
<reference evidence="1 2" key="1">
    <citation type="journal article" date="2016" name="Mol. Biol. Evol.">
        <title>Comparative Genomics of Early-Diverging Mushroom-Forming Fungi Provides Insights into the Origins of Lignocellulose Decay Capabilities.</title>
        <authorList>
            <person name="Nagy L.G."/>
            <person name="Riley R."/>
            <person name="Tritt A."/>
            <person name="Adam C."/>
            <person name="Daum C."/>
            <person name="Floudas D."/>
            <person name="Sun H."/>
            <person name="Yadav J.S."/>
            <person name="Pangilinan J."/>
            <person name="Larsson K.H."/>
            <person name="Matsuura K."/>
            <person name="Barry K."/>
            <person name="Labutti K."/>
            <person name="Kuo R."/>
            <person name="Ohm R.A."/>
            <person name="Bhattacharya S.S."/>
            <person name="Shirouzu T."/>
            <person name="Yoshinaga Y."/>
            <person name="Martin F.M."/>
            <person name="Grigoriev I.V."/>
            <person name="Hibbett D.S."/>
        </authorList>
    </citation>
    <scope>NUCLEOTIDE SEQUENCE [LARGE SCALE GENOMIC DNA]</scope>
    <source>
        <strain evidence="1 2">HHB12029</strain>
    </source>
</reference>
<gene>
    <name evidence="1" type="ORF">EXIGLDRAFT_721111</name>
</gene>
<dbReference type="InParanoid" id="A0A165FXK0"/>